<organism evidence="1">
    <name type="scientific">Bacillus phage SDFMU_Pbc</name>
    <dbReference type="NCBI Taxonomy" id="3076135"/>
    <lineage>
        <taxon>Viruses</taxon>
        <taxon>Duplodnaviria</taxon>
        <taxon>Heunggongvirae</taxon>
        <taxon>Uroviricota</taxon>
        <taxon>Caudoviricetes</taxon>
        <taxon>Herelleviridae</taxon>
        <taxon>Bastillevirinae</taxon>
        <taxon>Agatevirus</taxon>
        <taxon>Agatevirus agate</taxon>
    </lineage>
</organism>
<sequence>MNEIEERWDRFLAKGLAKHLGAGEYLTGLKEALNSRIPTIQYEGLTEDQVASFVDIVDCLEALIDKIDEHNSKVKGLISLDDFWEEQEQIINGESTSASNRNKGEMDSNLMESVTTKHWSEMESNIKLLTPSEVKKLLKSTEDKLLEDAAEVTNKLIKSNLRGLLFDGHIEVYFEEHSYPEQVINMLVDKLEQAGWDVELSEEADDFDVTSKYCLTLTMWEEE</sequence>
<reference evidence="1" key="1">
    <citation type="submission" date="2023-04" db="EMBL/GenBank/DDBJ databases">
        <authorList>
            <person name="Zhang X."/>
        </authorList>
    </citation>
    <scope>NUCLEOTIDE SEQUENCE</scope>
</reference>
<evidence type="ECO:0000313" key="1">
    <source>
        <dbReference type="EMBL" id="WNO29772.1"/>
    </source>
</evidence>
<protein>
    <submittedName>
        <fullName evidence="1">Uncharacterized protein</fullName>
    </submittedName>
</protein>
<dbReference type="EMBL" id="OQ884030">
    <property type="protein sequence ID" value="WNO29772.1"/>
    <property type="molecule type" value="Genomic_DNA"/>
</dbReference>
<proteinExistence type="predicted"/>
<name>A0AA96KR47_9CAUD</name>
<accession>A0AA96KR47</accession>